<organism evidence="1 2">
    <name type="scientific">Stygiolobus caldivivus</name>
    <dbReference type="NCBI Taxonomy" id="2824673"/>
    <lineage>
        <taxon>Archaea</taxon>
        <taxon>Thermoproteota</taxon>
        <taxon>Thermoprotei</taxon>
        <taxon>Sulfolobales</taxon>
        <taxon>Sulfolobaceae</taxon>
        <taxon>Stygiolobus</taxon>
    </lineage>
</organism>
<reference evidence="1 2" key="1">
    <citation type="submission" date="2021-04" db="EMBL/GenBank/DDBJ databases">
        <title>Complete genome sequence of Stygiolobus sp. KN-1.</title>
        <authorList>
            <person name="Nakamura K."/>
            <person name="Sakai H."/>
            <person name="Kurosawa N."/>
        </authorList>
    </citation>
    <scope>NUCLEOTIDE SEQUENCE [LARGE SCALE GENOMIC DNA]</scope>
    <source>
        <strain evidence="1 2">KN-1</strain>
    </source>
</reference>
<dbReference type="AlphaFoldDB" id="A0A8D5ZIV8"/>
<accession>A0A8D5ZIV8</accession>
<gene>
    <name evidence="1" type="ORF">KN1_10320</name>
</gene>
<dbReference type="Proteomes" id="UP000825123">
    <property type="component" value="Chromosome"/>
</dbReference>
<sequence length="174" mass="20187">MIHVGIDTSGDNLEKGYYVVALAYSQDIFSVVYEGRKVLGKRDFTFHAYRDSDKVREVFINIIYSHSVPSVVLVTKAEVRSRTDITLVVKELLKLSHLSDSFVYYDNDVFRKTKLGKKGFKVTLGESLSIPVQVADYFSHYWWEFFNNKKLGVGFEKILKLTKLFYYSDKLLEL</sequence>
<dbReference type="RefSeq" id="WP_221289727.1">
    <property type="nucleotide sequence ID" value="NZ_AP024597.1"/>
</dbReference>
<evidence type="ECO:0000313" key="2">
    <source>
        <dbReference type="Proteomes" id="UP000825123"/>
    </source>
</evidence>
<evidence type="ECO:0000313" key="1">
    <source>
        <dbReference type="EMBL" id="BCU69735.1"/>
    </source>
</evidence>
<keyword evidence="2" id="KW-1185">Reference proteome</keyword>
<name>A0A8D5ZIV8_9CREN</name>
<protein>
    <submittedName>
        <fullName evidence="1">Uncharacterized protein</fullName>
    </submittedName>
</protein>
<dbReference type="EMBL" id="AP024597">
    <property type="protein sequence ID" value="BCU69735.1"/>
    <property type="molecule type" value="Genomic_DNA"/>
</dbReference>
<proteinExistence type="predicted"/>
<dbReference type="GeneID" id="66162777"/>
<dbReference type="KEGG" id="csty:KN1_10320"/>